<evidence type="ECO:0000313" key="2">
    <source>
        <dbReference type="Proteomes" id="UP000070400"/>
    </source>
</evidence>
<dbReference type="AlphaFoldDB" id="A0A133V5X3"/>
<name>A0A133V5X3_9EURY</name>
<protein>
    <submittedName>
        <fullName evidence="1">Uncharacterized protein</fullName>
    </submittedName>
</protein>
<dbReference type="EMBL" id="LHXX01000038">
    <property type="protein sequence ID" value="KXB01848.1"/>
    <property type="molecule type" value="Genomic_DNA"/>
</dbReference>
<organism evidence="1 2">
    <name type="scientific">candidate division MSBL1 archaeon SCGC-AAA261D19</name>
    <dbReference type="NCBI Taxonomy" id="1698273"/>
    <lineage>
        <taxon>Archaea</taxon>
        <taxon>Methanobacteriati</taxon>
        <taxon>Methanobacteriota</taxon>
        <taxon>candidate division MSBL1</taxon>
    </lineage>
</organism>
<comment type="caution">
    <text evidence="1">The sequence shown here is derived from an EMBL/GenBank/DDBJ whole genome shotgun (WGS) entry which is preliminary data.</text>
</comment>
<dbReference type="Proteomes" id="UP000070400">
    <property type="component" value="Unassembled WGS sequence"/>
</dbReference>
<gene>
    <name evidence="1" type="ORF">AKJ43_03015</name>
</gene>
<keyword evidence="2" id="KW-1185">Reference proteome</keyword>
<sequence>MSKAEKLRELENELFQGAPNPEIFADGTNVLAIWECRSADDGKITYRLGVFDKETDAGRFIELSDTHELSLVIERLKEHYSDLMKLEAKEEQLERLKKAIE</sequence>
<proteinExistence type="predicted"/>
<reference evidence="1 2" key="1">
    <citation type="journal article" date="2016" name="Sci. Rep.">
        <title>Metabolic traits of an uncultured archaeal lineage -MSBL1- from brine pools of the Red Sea.</title>
        <authorList>
            <person name="Mwirichia R."/>
            <person name="Alam I."/>
            <person name="Rashid M."/>
            <person name="Vinu M."/>
            <person name="Ba-Alawi W."/>
            <person name="Anthony Kamau A."/>
            <person name="Kamanda Ngugi D."/>
            <person name="Goker M."/>
            <person name="Klenk H.P."/>
            <person name="Bajic V."/>
            <person name="Stingl U."/>
        </authorList>
    </citation>
    <scope>NUCLEOTIDE SEQUENCE [LARGE SCALE GENOMIC DNA]</scope>
    <source>
        <strain evidence="1">SCGC-AAA261D19</strain>
    </source>
</reference>
<accession>A0A133V5X3</accession>
<evidence type="ECO:0000313" key="1">
    <source>
        <dbReference type="EMBL" id="KXB01848.1"/>
    </source>
</evidence>